<proteinExistence type="predicted"/>
<evidence type="ECO:0000256" key="1">
    <source>
        <dbReference type="SAM" id="Coils"/>
    </source>
</evidence>
<feature type="coiled-coil region" evidence="1">
    <location>
        <begin position="88"/>
        <end position="122"/>
    </location>
</feature>
<dbReference type="STRING" id="3641.A0A061EFB7"/>
<accession>A0A061EFB7</accession>
<name>A0A061EFB7_THECC</name>
<evidence type="ECO:0000313" key="2">
    <source>
        <dbReference type="EMBL" id="EOY03655.1"/>
    </source>
</evidence>
<dbReference type="Gramene" id="EOY03655">
    <property type="protein sequence ID" value="EOY03655"/>
    <property type="gene ID" value="TCM_018746"/>
</dbReference>
<keyword evidence="1" id="KW-0175">Coiled coil</keyword>
<gene>
    <name evidence="2" type="ORF">TCM_018746</name>
</gene>
<organism evidence="2 3">
    <name type="scientific">Theobroma cacao</name>
    <name type="common">Cacao</name>
    <name type="synonym">Cocoa</name>
    <dbReference type="NCBI Taxonomy" id="3641"/>
    <lineage>
        <taxon>Eukaryota</taxon>
        <taxon>Viridiplantae</taxon>
        <taxon>Streptophyta</taxon>
        <taxon>Embryophyta</taxon>
        <taxon>Tracheophyta</taxon>
        <taxon>Spermatophyta</taxon>
        <taxon>Magnoliopsida</taxon>
        <taxon>eudicotyledons</taxon>
        <taxon>Gunneridae</taxon>
        <taxon>Pentapetalae</taxon>
        <taxon>rosids</taxon>
        <taxon>malvids</taxon>
        <taxon>Malvales</taxon>
        <taxon>Malvaceae</taxon>
        <taxon>Byttnerioideae</taxon>
        <taxon>Theobroma</taxon>
    </lineage>
</organism>
<protein>
    <submittedName>
        <fullName evidence="2">Uncharacterized protein</fullName>
    </submittedName>
</protein>
<sequence length="148" mass="16774">MVVFVLPSKSAFEVHLPRFPLVSSATTRGQFHLILGGSSNRKRKHLLTGNWQCRPRIIVASNIDGSSDTFADVADDEDDYLSGRYEILKTREDELMDIRRALSEAQAKQEAIETERDQLLEEFSHSEAKQQEYVAAILHDKEVAISEL</sequence>
<dbReference type="eggNOG" id="KOG0471">
    <property type="taxonomic scope" value="Eukaryota"/>
</dbReference>
<dbReference type="EMBL" id="CM001882">
    <property type="protein sequence ID" value="EOY03655.1"/>
    <property type="molecule type" value="Genomic_DNA"/>
</dbReference>
<dbReference type="HOGENOM" id="CLU_1762078_0_0_1"/>
<keyword evidence="3" id="KW-1185">Reference proteome</keyword>
<dbReference type="Proteomes" id="UP000026915">
    <property type="component" value="Chromosome 4"/>
</dbReference>
<evidence type="ECO:0000313" key="3">
    <source>
        <dbReference type="Proteomes" id="UP000026915"/>
    </source>
</evidence>
<dbReference type="InParanoid" id="A0A061EFB7"/>
<dbReference type="AlphaFoldDB" id="A0A061EFB7"/>
<reference evidence="2 3" key="1">
    <citation type="journal article" date="2013" name="Genome Biol.">
        <title>The genome sequence of the most widely cultivated cacao type and its use to identify candidate genes regulating pod color.</title>
        <authorList>
            <person name="Motamayor J.C."/>
            <person name="Mockaitis K."/>
            <person name="Schmutz J."/>
            <person name="Haiminen N."/>
            <person name="Iii D.L."/>
            <person name="Cornejo O."/>
            <person name="Findley S.D."/>
            <person name="Zheng P."/>
            <person name="Utro F."/>
            <person name="Royaert S."/>
            <person name="Saski C."/>
            <person name="Jenkins J."/>
            <person name="Podicheti R."/>
            <person name="Zhao M."/>
            <person name="Scheffler B.E."/>
            <person name="Stack J.C."/>
            <person name="Feltus F.A."/>
            <person name="Mustiga G.M."/>
            <person name="Amores F."/>
            <person name="Phillips W."/>
            <person name="Marelli J.P."/>
            <person name="May G.D."/>
            <person name="Shapiro H."/>
            <person name="Ma J."/>
            <person name="Bustamante C.D."/>
            <person name="Schnell R.J."/>
            <person name="Main D."/>
            <person name="Gilbert D."/>
            <person name="Parida L."/>
            <person name="Kuhn D.N."/>
        </authorList>
    </citation>
    <scope>NUCLEOTIDE SEQUENCE [LARGE SCALE GENOMIC DNA]</scope>
    <source>
        <strain evidence="3">cv. Matina 1-6</strain>
    </source>
</reference>